<dbReference type="AlphaFoldDB" id="A0A9N8W2X6"/>
<dbReference type="OrthoDB" id="2573163at2759"/>
<name>A0A9N8W2X6_9GLOM</name>
<dbReference type="GO" id="GO:0032958">
    <property type="term" value="P:inositol phosphate biosynthetic process"/>
    <property type="evidence" value="ECO:0007669"/>
    <property type="project" value="InterPro"/>
</dbReference>
<keyword evidence="7" id="KW-1185">Reference proteome</keyword>
<evidence type="ECO:0000256" key="3">
    <source>
        <dbReference type="ARBA" id="ARBA00022777"/>
    </source>
</evidence>
<organism evidence="6 7">
    <name type="scientific">Paraglomus brasilianum</name>
    <dbReference type="NCBI Taxonomy" id="144538"/>
    <lineage>
        <taxon>Eukaryota</taxon>
        <taxon>Fungi</taxon>
        <taxon>Fungi incertae sedis</taxon>
        <taxon>Mucoromycota</taxon>
        <taxon>Glomeromycotina</taxon>
        <taxon>Glomeromycetes</taxon>
        <taxon>Paraglomerales</taxon>
        <taxon>Paraglomeraceae</taxon>
        <taxon>Paraglomus</taxon>
    </lineage>
</organism>
<feature type="region of interest" description="Disordered" evidence="5">
    <location>
        <begin position="339"/>
        <end position="512"/>
    </location>
</feature>
<dbReference type="Pfam" id="PF03770">
    <property type="entry name" value="IPK"/>
    <property type="match status" value="1"/>
</dbReference>
<dbReference type="Gene3D" id="3.30.470.160">
    <property type="entry name" value="Inositol polyphosphate kinase"/>
    <property type="match status" value="1"/>
</dbReference>
<keyword evidence="2 4" id="KW-0808">Transferase</keyword>
<dbReference type="InterPro" id="IPR005522">
    <property type="entry name" value="IPK"/>
</dbReference>
<feature type="compositionally biased region" description="Low complexity" evidence="5">
    <location>
        <begin position="491"/>
        <end position="511"/>
    </location>
</feature>
<evidence type="ECO:0000313" key="6">
    <source>
        <dbReference type="EMBL" id="CAG8469140.1"/>
    </source>
</evidence>
<feature type="compositionally biased region" description="Acidic residues" evidence="5">
    <location>
        <begin position="396"/>
        <end position="409"/>
    </location>
</feature>
<evidence type="ECO:0000313" key="7">
    <source>
        <dbReference type="Proteomes" id="UP000789739"/>
    </source>
</evidence>
<sequence length="778" mass="86110">MLTLRDTATTLSSASYCEHYRPSSHLVHSEATMTSLSNISIPTSHSDSVSRSQLTSVLRKRHSLGPASQDTKATRAQATKVCSLKSTTPDHSPKPLSPNASTPIRCNTSQPLLDVKELQVTNTVHSGRKTSISLNLFKPSLTDSESQSPAFMITDSKPITPTAGQSISPGSNQSSDYFSNAAQTCSPAAVPLTPFANQVGGHTSFLRFSRRAVCKPLARRENQFYEILEMQHPELLSFVPKYLGVLNVTYREEEGVGSMPVVSLERNKHLLPKWFLKKVERNNISDNISKVHKDTHGKDLSSTLHGSTRVNKKLQQQVLQEVFSPRALRARMQQSQAVNYQSSALRRHSMTSLSTLKPLENSRPEMSRSYTESGGTEDDEKAVRRSSSSPGSAIEDLMDVEESPDEDIGDNICDEKSGIDIPDSGRTQGRVSTVDHEPDSEEYSTAFKSSPTLSETQSIFDMEEDSPPFSSSLSPSQSSPTRHTPASTLRSSSFPEISFSSPSPPASSSSSLWAKTNNPWSLHCYTAQLSKLQGNNADKQNAQQFILLEDLTEGLQYPCVLDLKMGTRQHGVDVSPEKRISQMQKCAKTTSATLGVRICGMQVYKTTTHEFEFQDKYYGRTLKPETFVMALANFLHNGEHIITHHIPTIVRKLRCLAKIIRSLDNYRFYASSLLLIYDGNEANSSEIDIKIIDFAHCTTGNDHRPEEVRYPPTHKGFDIGYLVGLKNLCRSFEIIFKDATGELLGDIGEDEGDVFKGIMTPSEEALGGIRLERKSSLE</sequence>
<dbReference type="GO" id="GO:0000824">
    <property type="term" value="F:inositol-1,4,5,6-tetrakisphosphate 3-kinase activity"/>
    <property type="evidence" value="ECO:0007669"/>
    <property type="project" value="TreeGrafter"/>
</dbReference>
<protein>
    <recommendedName>
        <fullName evidence="4">Kinase</fullName>
        <ecNumber evidence="4">2.7.-.-</ecNumber>
    </recommendedName>
</protein>
<dbReference type="InterPro" id="IPR038286">
    <property type="entry name" value="IPK_sf"/>
</dbReference>
<dbReference type="GO" id="GO:0046854">
    <property type="term" value="P:phosphatidylinositol phosphate biosynthetic process"/>
    <property type="evidence" value="ECO:0007669"/>
    <property type="project" value="TreeGrafter"/>
</dbReference>
<accession>A0A9N8W2X6</accession>
<keyword evidence="3 4" id="KW-0418">Kinase</keyword>
<feature type="compositionally biased region" description="Polar residues" evidence="5">
    <location>
        <begin position="481"/>
        <end position="490"/>
    </location>
</feature>
<dbReference type="Proteomes" id="UP000789739">
    <property type="component" value="Unassembled WGS sequence"/>
</dbReference>
<dbReference type="GO" id="GO:0005634">
    <property type="term" value="C:nucleus"/>
    <property type="evidence" value="ECO:0007669"/>
    <property type="project" value="TreeGrafter"/>
</dbReference>
<evidence type="ECO:0000256" key="1">
    <source>
        <dbReference type="ARBA" id="ARBA00007374"/>
    </source>
</evidence>
<feature type="compositionally biased region" description="Polar residues" evidence="5">
    <location>
        <begin position="339"/>
        <end position="355"/>
    </location>
</feature>
<dbReference type="GO" id="GO:0008440">
    <property type="term" value="F:inositol-1,4,5-trisphosphate 3-kinase activity"/>
    <property type="evidence" value="ECO:0007669"/>
    <property type="project" value="TreeGrafter"/>
</dbReference>
<evidence type="ECO:0000256" key="2">
    <source>
        <dbReference type="ARBA" id="ARBA00022679"/>
    </source>
</evidence>
<gene>
    <name evidence="6" type="ORF">PBRASI_LOCUS982</name>
</gene>
<dbReference type="SUPFAM" id="SSF56104">
    <property type="entry name" value="SAICAR synthase-like"/>
    <property type="match status" value="1"/>
</dbReference>
<dbReference type="GO" id="GO:0005737">
    <property type="term" value="C:cytoplasm"/>
    <property type="evidence" value="ECO:0007669"/>
    <property type="project" value="TreeGrafter"/>
</dbReference>
<dbReference type="PANTHER" id="PTHR12400">
    <property type="entry name" value="INOSITOL POLYPHOSPHATE KINASE"/>
    <property type="match status" value="1"/>
</dbReference>
<comment type="similarity">
    <text evidence="1 4">Belongs to the inositol phosphokinase (IPK) family.</text>
</comment>
<feature type="compositionally biased region" description="Low complexity" evidence="5">
    <location>
        <begin position="467"/>
        <end position="480"/>
    </location>
</feature>
<feature type="compositionally biased region" description="Polar residues" evidence="5">
    <location>
        <begin position="446"/>
        <end position="459"/>
    </location>
</feature>
<reference evidence="6" key="1">
    <citation type="submission" date="2021-06" db="EMBL/GenBank/DDBJ databases">
        <authorList>
            <person name="Kallberg Y."/>
            <person name="Tangrot J."/>
            <person name="Rosling A."/>
        </authorList>
    </citation>
    <scope>NUCLEOTIDE SEQUENCE</scope>
    <source>
        <strain evidence="6">BR232B</strain>
    </source>
</reference>
<dbReference type="PANTHER" id="PTHR12400:SF21">
    <property type="entry name" value="KINASE"/>
    <property type="match status" value="1"/>
</dbReference>
<comment type="caution">
    <text evidence="6">The sequence shown here is derived from an EMBL/GenBank/DDBJ whole genome shotgun (WGS) entry which is preliminary data.</text>
</comment>
<evidence type="ECO:0000256" key="4">
    <source>
        <dbReference type="RuleBase" id="RU363090"/>
    </source>
</evidence>
<feature type="region of interest" description="Disordered" evidence="5">
    <location>
        <begin position="82"/>
        <end position="105"/>
    </location>
</feature>
<dbReference type="EC" id="2.7.-.-" evidence="4"/>
<dbReference type="EMBL" id="CAJVPI010000057">
    <property type="protein sequence ID" value="CAG8469140.1"/>
    <property type="molecule type" value="Genomic_DNA"/>
</dbReference>
<evidence type="ECO:0000256" key="5">
    <source>
        <dbReference type="SAM" id="MobiDB-lite"/>
    </source>
</evidence>
<proteinExistence type="inferred from homology"/>